<evidence type="ECO:0000256" key="3">
    <source>
        <dbReference type="ARBA" id="ARBA00022741"/>
    </source>
</evidence>
<dbReference type="SUPFAM" id="SSF52402">
    <property type="entry name" value="Adenine nucleotide alpha hydrolases-like"/>
    <property type="match status" value="1"/>
</dbReference>
<dbReference type="InterPro" id="IPR006426">
    <property type="entry name" value="Asn_synth_AEB"/>
</dbReference>
<evidence type="ECO:0000256" key="6">
    <source>
        <dbReference type="ARBA" id="ARBA00022962"/>
    </source>
</evidence>
<organism evidence="13 14">
    <name type="scientific">Methanobacterium alkalithermotolerans</name>
    <dbReference type="NCBI Taxonomy" id="2731220"/>
    <lineage>
        <taxon>Archaea</taxon>
        <taxon>Methanobacteriati</taxon>
        <taxon>Methanobacteriota</taxon>
        <taxon>Methanomada group</taxon>
        <taxon>Methanobacteria</taxon>
        <taxon>Methanobacteriales</taxon>
        <taxon>Methanobacteriaceae</taxon>
        <taxon>Methanobacterium</taxon>
    </lineage>
</organism>
<comment type="pathway">
    <text evidence="7">Amino-acid biosynthesis.</text>
</comment>
<dbReference type="EC" id="6.3.5.4" evidence="9"/>
<dbReference type="PROSITE" id="PS51278">
    <property type="entry name" value="GATASE_TYPE_2"/>
    <property type="match status" value="1"/>
</dbReference>
<feature type="binding site" evidence="11">
    <location>
        <position position="104"/>
    </location>
    <ligand>
        <name>L-glutamine</name>
        <dbReference type="ChEBI" id="CHEBI:58359"/>
    </ligand>
</feature>
<dbReference type="GO" id="GO:0005524">
    <property type="term" value="F:ATP binding"/>
    <property type="evidence" value="ECO:0007669"/>
    <property type="project" value="UniProtKB-KW"/>
</dbReference>
<dbReference type="Pfam" id="PF00733">
    <property type="entry name" value="Asn_synthase"/>
    <property type="match status" value="2"/>
</dbReference>
<dbReference type="KEGG" id="meme:HYG87_01290"/>
<keyword evidence="5 10" id="KW-0061">Asparagine biosynthesis</keyword>
<keyword evidence="4 9" id="KW-0067">ATP-binding</keyword>
<dbReference type="Gene3D" id="3.40.50.620">
    <property type="entry name" value="HUPs"/>
    <property type="match status" value="1"/>
</dbReference>
<gene>
    <name evidence="13" type="primary">asnB</name>
    <name evidence="13" type="ORF">HYG87_01290</name>
</gene>
<dbReference type="PIRSF" id="PIRSF001589">
    <property type="entry name" value="Asn_synthetase_glu-h"/>
    <property type="match status" value="1"/>
</dbReference>
<dbReference type="PANTHER" id="PTHR11772:SF2">
    <property type="entry name" value="ASPARAGINE SYNTHETASE [GLUTAMINE-HYDROLYZING]"/>
    <property type="match status" value="1"/>
</dbReference>
<proteinExistence type="predicted"/>
<keyword evidence="14" id="KW-1185">Reference proteome</keyword>
<dbReference type="Gene3D" id="3.60.20.10">
    <property type="entry name" value="Glutamine Phosphoribosylpyrophosphate, subunit 1, domain 1"/>
    <property type="match status" value="1"/>
</dbReference>
<evidence type="ECO:0000259" key="12">
    <source>
        <dbReference type="PROSITE" id="PS51278"/>
    </source>
</evidence>
<keyword evidence="2 10" id="KW-0028">Amino-acid biosynthesis</keyword>
<evidence type="ECO:0000256" key="1">
    <source>
        <dbReference type="ARBA" id="ARBA00022598"/>
    </source>
</evidence>
<evidence type="ECO:0000313" key="13">
    <source>
        <dbReference type="EMBL" id="QUH22493.1"/>
    </source>
</evidence>
<dbReference type="SUPFAM" id="SSF56235">
    <property type="entry name" value="N-terminal nucleophile aminohydrolases (Ntn hydrolases)"/>
    <property type="match status" value="1"/>
</dbReference>
<feature type="domain" description="Glutamine amidotransferase type-2" evidence="12">
    <location>
        <begin position="2"/>
        <end position="198"/>
    </location>
</feature>
<evidence type="ECO:0000313" key="14">
    <source>
        <dbReference type="Proteomes" id="UP000681041"/>
    </source>
</evidence>
<sequence length="486" mass="54404">MCAIAGITGQDISIPLKRMLDTLKHRGIDDSGYWIEGNLLKGDICQINIPGANRGVGHHLLSIVGHESTQPLVDKDMVLVCNGEIYNYQELESCFNLELKTDSDCEVILKLVQKFQEDDLVLSLKRTMDELDGDYAFALIKGDELVVARDPVGVKPLYYGEIPSKYWAFASERKALWKIGIKEVHALLPGHVISNKKIFQLQKPFKDNLIALNQPPSKEILKKELLKSLINAVEKRTRGLEKAGLVFSGGVDSTLLALLLKKLRVETTLYTVGTENSPDMDYACQAAEFLDLELKTYVVDEDVVKSTLEPVINAIEEFNVMKIGVGMPLYLASSLASGDGLKVVLTGQGADELLGGYHRYLKDYASGKDYVQEVLKHDIENIYKVNLQRDDAVTMAHGVELRVPYLDREVIKVALDTPVDYKIQDENDPLRKHILREVAQDCGMPDFIALRPKKAAQYGSGIHKILIKKVLKNFDEESFLKDLRGF</sequence>
<accession>A0A8T8K5T0</accession>
<evidence type="ECO:0000256" key="7">
    <source>
        <dbReference type="ARBA" id="ARBA00029440"/>
    </source>
</evidence>
<dbReference type="InterPro" id="IPR033738">
    <property type="entry name" value="AsnB_N"/>
</dbReference>
<name>A0A8T8K5T0_9EURY</name>
<feature type="binding site" evidence="11">
    <location>
        <position position="272"/>
    </location>
    <ligand>
        <name>ATP</name>
        <dbReference type="ChEBI" id="CHEBI:30616"/>
    </ligand>
</feature>
<dbReference type="GeneID" id="64819356"/>
<evidence type="ECO:0000256" key="8">
    <source>
        <dbReference type="ARBA" id="ARBA00048741"/>
    </source>
</evidence>
<evidence type="ECO:0000256" key="4">
    <source>
        <dbReference type="ARBA" id="ARBA00022840"/>
    </source>
</evidence>
<dbReference type="InterPro" id="IPR014729">
    <property type="entry name" value="Rossmann-like_a/b/a_fold"/>
</dbReference>
<feature type="active site" description="For GATase activity" evidence="10">
    <location>
        <position position="2"/>
    </location>
</feature>
<dbReference type="CDD" id="cd00712">
    <property type="entry name" value="AsnB"/>
    <property type="match status" value="1"/>
</dbReference>
<keyword evidence="6 10" id="KW-0315">Glutamine amidotransferase</keyword>
<dbReference type="InterPro" id="IPR029055">
    <property type="entry name" value="Ntn_hydrolases_N"/>
</dbReference>
<evidence type="ECO:0000256" key="5">
    <source>
        <dbReference type="ARBA" id="ARBA00022888"/>
    </source>
</evidence>
<dbReference type="PANTHER" id="PTHR11772">
    <property type="entry name" value="ASPARAGINE SYNTHETASE"/>
    <property type="match status" value="1"/>
</dbReference>
<dbReference type="InterPro" id="IPR017932">
    <property type="entry name" value="GATase_2_dom"/>
</dbReference>
<dbReference type="CDD" id="cd01991">
    <property type="entry name" value="Asn_synthase_B_C"/>
    <property type="match status" value="1"/>
</dbReference>
<evidence type="ECO:0000256" key="2">
    <source>
        <dbReference type="ARBA" id="ARBA00022605"/>
    </source>
</evidence>
<dbReference type="RefSeq" id="WP_211533437.1">
    <property type="nucleotide sequence ID" value="NZ_CP058560.1"/>
</dbReference>
<dbReference type="Proteomes" id="UP000681041">
    <property type="component" value="Chromosome"/>
</dbReference>
<dbReference type="Pfam" id="PF13537">
    <property type="entry name" value="GATase_7"/>
    <property type="match status" value="1"/>
</dbReference>
<dbReference type="GO" id="GO:0005829">
    <property type="term" value="C:cytosol"/>
    <property type="evidence" value="ECO:0007669"/>
    <property type="project" value="TreeGrafter"/>
</dbReference>
<keyword evidence="3 9" id="KW-0547">Nucleotide-binding</keyword>
<dbReference type="InterPro" id="IPR001962">
    <property type="entry name" value="Asn_synthase"/>
</dbReference>
<dbReference type="OrthoDB" id="8692at2157"/>
<dbReference type="EMBL" id="CP058560">
    <property type="protein sequence ID" value="QUH22493.1"/>
    <property type="molecule type" value="Genomic_DNA"/>
</dbReference>
<reference evidence="13" key="1">
    <citation type="submission" date="2020-07" db="EMBL/GenBank/DDBJ databases">
        <title>Methanobacterium. sp. MethCan genome.</title>
        <authorList>
            <person name="Postec A."/>
            <person name="Quemeneur M."/>
        </authorList>
    </citation>
    <scope>NUCLEOTIDE SEQUENCE</scope>
    <source>
        <strain evidence="13">MethCAN</strain>
    </source>
</reference>
<keyword evidence="1 13" id="KW-0436">Ligase</keyword>
<evidence type="ECO:0000256" key="10">
    <source>
        <dbReference type="PIRSR" id="PIRSR001589-1"/>
    </source>
</evidence>
<evidence type="ECO:0000256" key="9">
    <source>
        <dbReference type="PIRNR" id="PIRNR001589"/>
    </source>
</evidence>
<dbReference type="NCBIfam" id="TIGR01536">
    <property type="entry name" value="asn_synth_AEB"/>
    <property type="match status" value="1"/>
</dbReference>
<comment type="catalytic activity">
    <reaction evidence="8 9">
        <text>L-aspartate + L-glutamine + ATP + H2O = L-asparagine + L-glutamate + AMP + diphosphate + H(+)</text>
        <dbReference type="Rhea" id="RHEA:12228"/>
        <dbReference type="ChEBI" id="CHEBI:15377"/>
        <dbReference type="ChEBI" id="CHEBI:15378"/>
        <dbReference type="ChEBI" id="CHEBI:29985"/>
        <dbReference type="ChEBI" id="CHEBI:29991"/>
        <dbReference type="ChEBI" id="CHEBI:30616"/>
        <dbReference type="ChEBI" id="CHEBI:33019"/>
        <dbReference type="ChEBI" id="CHEBI:58048"/>
        <dbReference type="ChEBI" id="CHEBI:58359"/>
        <dbReference type="ChEBI" id="CHEBI:456215"/>
        <dbReference type="EC" id="6.3.5.4"/>
    </reaction>
</comment>
<dbReference type="GO" id="GO:0004066">
    <property type="term" value="F:asparagine synthase (glutamine-hydrolyzing) activity"/>
    <property type="evidence" value="ECO:0007669"/>
    <property type="project" value="UniProtKB-EC"/>
</dbReference>
<dbReference type="InterPro" id="IPR050795">
    <property type="entry name" value="Asn_Synthetase"/>
</dbReference>
<protein>
    <recommendedName>
        <fullName evidence="9">Putative asparagine synthetase [glutamine-hydrolyzing]</fullName>
        <ecNumber evidence="9">6.3.5.4</ecNumber>
    </recommendedName>
</protein>
<dbReference type="AlphaFoldDB" id="A0A8T8K5T0"/>
<dbReference type="GO" id="GO:0006529">
    <property type="term" value="P:asparagine biosynthetic process"/>
    <property type="evidence" value="ECO:0007669"/>
    <property type="project" value="UniProtKB-KW"/>
</dbReference>
<evidence type="ECO:0000256" key="11">
    <source>
        <dbReference type="PIRSR" id="PIRSR001589-2"/>
    </source>
</evidence>